<name>A0A2T2XFI6_9FIRM</name>
<evidence type="ECO:0000313" key="4">
    <source>
        <dbReference type="EMBL" id="PSR33237.1"/>
    </source>
</evidence>
<dbReference type="InterPro" id="IPR011009">
    <property type="entry name" value="Kinase-like_dom_sf"/>
</dbReference>
<sequence length="559" mass="63417">MEQVHDYIPSTRTPPQHEALGWFQVARRVYILVWLFVTMLVQIGWTAAWLKNQPPTPDTEAKWNLLYRSQAVRFRKTADKLGGLVIKVGQFLSSRVDFLPKAFIDEIQTLQDSVLPAPWDRVRPELEQELGPISQNFLSFSPKPLASASLGQVYEAYLHSGERVAVKIQRPQIESIVEADLRALGIIVAITTRFTQFGRTFDLGTVLREFRRSIYEELDYTHELANTEAIREELQDISYVHVPLTYQALSTQHVLTMEFWDGIKINQIDALTAHGISPSLVAERAIRLYLYMVMDVGLYHADPHPGNMLVDPQGSIVLLDYGMVGSIDPITKRHIRHLFVAISEHNAGALVESLDGLGMILPDANRAHLKRQVTYLLDRYYAETLDQLRGLDIPSLLRDFENLLRNQAIQVPGEFAFLGRAIAILVGLATELDPQINLVELFAPYAKRFVTEDHGGTLGYAQKRVQRWGQTVLTLPELSDRVLRQVEAGDLEAKIHWDQGSHLIRRLVRSMHSLTQSIYVIGFVLAGTLLLINKFPIYAKIAFTLAILSFLLGMVRRNR</sequence>
<feature type="domain" description="ABC1 atypical kinase-like" evidence="3">
    <location>
        <begin position="110"/>
        <end position="352"/>
    </location>
</feature>
<dbReference type="AlphaFoldDB" id="A0A2T2XFI6"/>
<dbReference type="EMBL" id="PXYW01000024">
    <property type="protein sequence ID" value="PSR33237.1"/>
    <property type="molecule type" value="Genomic_DNA"/>
</dbReference>
<protein>
    <submittedName>
        <fullName evidence="4">ABC transporter</fullName>
    </submittedName>
</protein>
<accession>A0A2T2XFI6</accession>
<dbReference type="Pfam" id="PF03109">
    <property type="entry name" value="ABC1"/>
    <property type="match status" value="1"/>
</dbReference>
<evidence type="ECO:0000259" key="3">
    <source>
        <dbReference type="Pfam" id="PF03109"/>
    </source>
</evidence>
<feature type="transmembrane region" description="Helical" evidence="2">
    <location>
        <begin position="513"/>
        <end position="531"/>
    </location>
</feature>
<comment type="similarity">
    <text evidence="1">Belongs to the protein kinase superfamily. ADCK protein kinase family.</text>
</comment>
<feature type="transmembrane region" description="Helical" evidence="2">
    <location>
        <begin position="29"/>
        <end position="50"/>
    </location>
</feature>
<dbReference type="CDD" id="cd05121">
    <property type="entry name" value="ABC1_ADCK3-like"/>
    <property type="match status" value="1"/>
</dbReference>
<evidence type="ECO:0000256" key="1">
    <source>
        <dbReference type="ARBA" id="ARBA00009670"/>
    </source>
</evidence>
<dbReference type="PANTHER" id="PTHR10566:SF113">
    <property type="entry name" value="PROTEIN ACTIVITY OF BC1 COMPLEX KINASE 7, CHLOROPLASTIC"/>
    <property type="match status" value="1"/>
</dbReference>
<dbReference type="PANTHER" id="PTHR10566">
    <property type="entry name" value="CHAPERONE-ACTIVITY OF BC1 COMPLEX CABC1 -RELATED"/>
    <property type="match status" value="1"/>
</dbReference>
<feature type="transmembrane region" description="Helical" evidence="2">
    <location>
        <begin position="537"/>
        <end position="555"/>
    </location>
</feature>
<reference evidence="4 5" key="1">
    <citation type="journal article" date="2014" name="BMC Genomics">
        <title>Comparison of environmental and isolate Sulfobacillus genomes reveals diverse carbon, sulfur, nitrogen, and hydrogen metabolisms.</title>
        <authorList>
            <person name="Justice N.B."/>
            <person name="Norman A."/>
            <person name="Brown C.T."/>
            <person name="Singh A."/>
            <person name="Thomas B.C."/>
            <person name="Banfield J.F."/>
        </authorList>
    </citation>
    <scope>NUCLEOTIDE SEQUENCE [LARGE SCALE GENOMIC DNA]</scope>
    <source>
        <strain evidence="4">AMDSBA4</strain>
    </source>
</reference>
<dbReference type="Proteomes" id="UP000242972">
    <property type="component" value="Unassembled WGS sequence"/>
</dbReference>
<evidence type="ECO:0000256" key="2">
    <source>
        <dbReference type="SAM" id="Phobius"/>
    </source>
</evidence>
<dbReference type="SUPFAM" id="SSF56112">
    <property type="entry name" value="Protein kinase-like (PK-like)"/>
    <property type="match status" value="1"/>
</dbReference>
<proteinExistence type="inferred from homology"/>
<keyword evidence="2" id="KW-1133">Transmembrane helix</keyword>
<keyword evidence="2" id="KW-0472">Membrane</keyword>
<organism evidence="4 5">
    <name type="scientific">Sulfobacillus benefaciens</name>
    <dbReference type="NCBI Taxonomy" id="453960"/>
    <lineage>
        <taxon>Bacteria</taxon>
        <taxon>Bacillati</taxon>
        <taxon>Bacillota</taxon>
        <taxon>Clostridia</taxon>
        <taxon>Eubacteriales</taxon>
        <taxon>Clostridiales Family XVII. Incertae Sedis</taxon>
        <taxon>Sulfobacillus</taxon>
    </lineage>
</organism>
<keyword evidence="2" id="KW-0812">Transmembrane</keyword>
<gene>
    <name evidence="4" type="ORF">C7B46_10850</name>
</gene>
<dbReference type="InterPro" id="IPR004147">
    <property type="entry name" value="ABC1_dom"/>
</dbReference>
<dbReference type="InterPro" id="IPR050154">
    <property type="entry name" value="UbiB_kinase"/>
</dbReference>
<evidence type="ECO:0000313" key="5">
    <source>
        <dbReference type="Proteomes" id="UP000242972"/>
    </source>
</evidence>
<comment type="caution">
    <text evidence="4">The sequence shown here is derived from an EMBL/GenBank/DDBJ whole genome shotgun (WGS) entry which is preliminary data.</text>
</comment>